<gene>
    <name evidence="1" type="ORF">BD311DRAFT_283899</name>
</gene>
<name>A0A4Q9N6H2_9APHY</name>
<sequence>MSAMAANSIARGCTRAPAILIVASNTSIRWPGSNVVCVCDLSCDLSEFNPCCCPPWRRFDKLG</sequence>
<reference evidence="1" key="1">
    <citation type="submission" date="2019-01" db="EMBL/GenBank/DDBJ databases">
        <title>Draft genome sequences of three monokaryotic isolates of the white-rot basidiomycete fungus Dichomitus squalens.</title>
        <authorList>
            <consortium name="DOE Joint Genome Institute"/>
            <person name="Lopez S.C."/>
            <person name="Andreopoulos B."/>
            <person name="Pangilinan J."/>
            <person name="Lipzen A."/>
            <person name="Riley R."/>
            <person name="Ahrendt S."/>
            <person name="Ng V."/>
            <person name="Barry K."/>
            <person name="Daum C."/>
            <person name="Grigoriev I.V."/>
            <person name="Hilden K.S."/>
            <person name="Makela M.R."/>
            <person name="de Vries R.P."/>
        </authorList>
    </citation>
    <scope>NUCLEOTIDE SEQUENCE [LARGE SCALE GENOMIC DNA]</scope>
    <source>
        <strain evidence="1">OM18370.1</strain>
    </source>
</reference>
<evidence type="ECO:0000313" key="1">
    <source>
        <dbReference type="EMBL" id="TBU34486.1"/>
    </source>
</evidence>
<organism evidence="1">
    <name type="scientific">Dichomitus squalens</name>
    <dbReference type="NCBI Taxonomy" id="114155"/>
    <lineage>
        <taxon>Eukaryota</taxon>
        <taxon>Fungi</taxon>
        <taxon>Dikarya</taxon>
        <taxon>Basidiomycota</taxon>
        <taxon>Agaricomycotina</taxon>
        <taxon>Agaricomycetes</taxon>
        <taxon>Polyporales</taxon>
        <taxon>Polyporaceae</taxon>
        <taxon>Dichomitus</taxon>
    </lineage>
</organism>
<dbReference type="AlphaFoldDB" id="A0A4Q9N6H2"/>
<accession>A0A4Q9N6H2</accession>
<dbReference type="EMBL" id="ML143388">
    <property type="protein sequence ID" value="TBU34486.1"/>
    <property type="molecule type" value="Genomic_DNA"/>
</dbReference>
<proteinExistence type="predicted"/>
<protein>
    <submittedName>
        <fullName evidence="1">Uncharacterized protein</fullName>
    </submittedName>
</protein>
<dbReference type="Proteomes" id="UP000292957">
    <property type="component" value="Unassembled WGS sequence"/>
</dbReference>